<sequence>MIQSFAAIVITATVTASVTNCSADGKLVISATGTAGTVNYALVAPSPVIRAKQTSNTFTLLPPGTYTVAVYDNNNPTTPVTKVFTVGVTDVLVVTSPATICAGSSVDLTAAAITAGSKGVASLSYYSDAAATIPLNNPASVVPLTTTTYYISATASDGCLINTSPVTVTVKPVASPQMITAPGAVVCNNSSVTLTATSNLTSPTYKWYTSNNLTGLVNTGASFKTPAITTNTTYYVTVQNATTCENLPGTALRVDVTLGSACGTISATGCSATGTLVTLTDFGGNNASDPVYSTTGLPTGTTTYSFANGQANYPPQTDQYALSKTSVAKPPANTFAHWYKTITDHTGSGYMAVFNADVATGTFYTQTLNNLCSGTTLFFSAWVVSVDSVKADINPSLTFILTNPLTGDVLSTLYTGNIPNGDKNWRQYGLSFTVPAGVSSVNLSIKNIAAGGTGNDLALDDIAIHSCAPPVTITGLKTGGNYCDNENLNLTASYTDDGTLGTGLVYQWYYSSTGDTTSWDSWTAISGGNVMNLVKTPPVTGYYRAVVANPDNINAGRFYCSAVSKEVQVIVNPSPIIDAPKGESVICLGKSTVLTTTTVGGFWNTQNSTVTTVNPAGTVFATGVGTTSIDYAVTNASGCTTIASTPVTVKDCALPVTISYFTATVQTSCPCVLLQWATTFESNSKYFEIQRSNDGQQWAIIDTIIVKGIPTGAQYTYTDSIPHLGKNYYRFKTIDLDGKFDFSPIKSVDLQSGLTINKMVVWYPNGTTGKIYVSCSKPIDKLTVTDMSGKVVYSIANIPNQKVSVFLPQSLTNGLYTITFTVKGTLQTDKLFFIK</sequence>
<reference evidence="2" key="1">
    <citation type="submission" date="2021-06" db="EMBL/GenBank/DDBJ databases">
        <authorList>
            <person name="Huq M.A."/>
        </authorList>
    </citation>
    <scope>NUCLEOTIDE SEQUENCE</scope>
    <source>
        <strain evidence="2">MAH-26</strain>
    </source>
</reference>
<dbReference type="Pfam" id="PF19081">
    <property type="entry name" value="Ig_7"/>
    <property type="match status" value="2"/>
</dbReference>
<dbReference type="Gene3D" id="2.60.120.260">
    <property type="entry name" value="Galactose-binding domain-like"/>
    <property type="match status" value="1"/>
</dbReference>
<evidence type="ECO:0000313" key="3">
    <source>
        <dbReference type="Proteomes" id="UP000812270"/>
    </source>
</evidence>
<dbReference type="NCBIfam" id="TIGR04183">
    <property type="entry name" value="Por_Secre_tail"/>
    <property type="match status" value="1"/>
</dbReference>
<dbReference type="InterPro" id="IPR044023">
    <property type="entry name" value="Ig_7"/>
</dbReference>
<gene>
    <name evidence="2" type="ORF">KTO63_16830</name>
</gene>
<protein>
    <submittedName>
        <fullName evidence="2">T9SS type A sorting domain-containing protein</fullName>
    </submittedName>
</protein>
<dbReference type="AlphaFoldDB" id="A0A9E2W5N3"/>
<dbReference type="Proteomes" id="UP000812270">
    <property type="component" value="Unassembled WGS sequence"/>
</dbReference>
<evidence type="ECO:0000313" key="2">
    <source>
        <dbReference type="EMBL" id="MBV4358833.1"/>
    </source>
</evidence>
<evidence type="ECO:0000259" key="1">
    <source>
        <dbReference type="Pfam" id="PF19081"/>
    </source>
</evidence>
<dbReference type="EMBL" id="JAHSPG010000013">
    <property type="protein sequence ID" value="MBV4358833.1"/>
    <property type="molecule type" value="Genomic_DNA"/>
</dbReference>
<organism evidence="2 3">
    <name type="scientific">Pinibacter aurantiacus</name>
    <dbReference type="NCBI Taxonomy" id="2851599"/>
    <lineage>
        <taxon>Bacteria</taxon>
        <taxon>Pseudomonadati</taxon>
        <taxon>Bacteroidota</taxon>
        <taxon>Chitinophagia</taxon>
        <taxon>Chitinophagales</taxon>
        <taxon>Chitinophagaceae</taxon>
        <taxon>Pinibacter</taxon>
    </lineage>
</organism>
<keyword evidence="3" id="KW-1185">Reference proteome</keyword>
<comment type="caution">
    <text evidence="2">The sequence shown here is derived from an EMBL/GenBank/DDBJ whole genome shotgun (WGS) entry which is preliminary data.</text>
</comment>
<accession>A0A9E2W5N3</accession>
<feature type="domain" description="Ig-like" evidence="1">
    <location>
        <begin position="93"/>
        <end position="172"/>
    </location>
</feature>
<proteinExistence type="predicted"/>
<feature type="domain" description="Ig-like" evidence="1">
    <location>
        <begin position="180"/>
        <end position="257"/>
    </location>
</feature>
<name>A0A9E2W5N3_9BACT</name>
<dbReference type="InterPro" id="IPR026444">
    <property type="entry name" value="Secre_tail"/>
</dbReference>